<name>O17991_CAEEL</name>
<dbReference type="GO" id="GO:0008270">
    <property type="term" value="F:zinc ion binding"/>
    <property type="evidence" value="ECO:0007669"/>
    <property type="project" value="UniProtKB-KW"/>
</dbReference>
<dbReference type="PROSITE" id="PS51030">
    <property type="entry name" value="NUCLEAR_REC_DBD_2"/>
    <property type="match status" value="1"/>
</dbReference>
<evidence type="ECO:0000313" key="14">
    <source>
        <dbReference type="Proteomes" id="UP000001940"/>
    </source>
</evidence>
<dbReference type="Pfam" id="PF00104">
    <property type="entry name" value="Hormone_recep"/>
    <property type="match status" value="1"/>
</dbReference>
<dbReference type="SUPFAM" id="SSF57716">
    <property type="entry name" value="Glucocorticoid receptor-like (DNA-binding domain)"/>
    <property type="match status" value="1"/>
</dbReference>
<dbReference type="InterPro" id="IPR000536">
    <property type="entry name" value="Nucl_hrmn_rcpt_lig-bd"/>
</dbReference>
<protein>
    <submittedName>
        <fullName evidence="13">Nuclear Hormone Receptor family</fullName>
    </submittedName>
</protein>
<organism evidence="13 14">
    <name type="scientific">Caenorhabditis elegans</name>
    <dbReference type="NCBI Taxonomy" id="6239"/>
    <lineage>
        <taxon>Eukaryota</taxon>
        <taxon>Metazoa</taxon>
        <taxon>Ecdysozoa</taxon>
        <taxon>Nematoda</taxon>
        <taxon>Chromadorea</taxon>
        <taxon>Rhabditida</taxon>
        <taxon>Rhabditina</taxon>
        <taxon>Rhabditomorpha</taxon>
        <taxon>Rhabditoidea</taxon>
        <taxon>Rhabditidae</taxon>
        <taxon>Peloderinae</taxon>
        <taxon>Caenorhabditis</taxon>
    </lineage>
</organism>
<keyword evidence="4" id="KW-0863">Zinc-finger</keyword>
<evidence type="ECO:0000313" key="15">
    <source>
        <dbReference type="WormBase" id="R08H2.9"/>
    </source>
</evidence>
<dbReference type="Pfam" id="PF00105">
    <property type="entry name" value="zf-C4"/>
    <property type="match status" value="1"/>
</dbReference>
<reference evidence="13 14" key="1">
    <citation type="journal article" date="1998" name="Science">
        <title>Genome sequence of the nematode C. elegans: a platform for investigating biology.</title>
        <authorList>
            <consortium name="The C. elegans sequencing consortium"/>
            <person name="Sulson J.E."/>
            <person name="Waterston R."/>
        </authorList>
    </citation>
    <scope>NUCLEOTIDE SEQUENCE [LARGE SCALE GENOMIC DNA]</scope>
    <source>
        <strain evidence="13 14">Bristol N2</strain>
    </source>
</reference>
<keyword evidence="7" id="KW-0238">DNA-binding</keyword>
<dbReference type="PROSITE" id="PS51843">
    <property type="entry name" value="NR_LBD"/>
    <property type="match status" value="1"/>
</dbReference>
<keyword evidence="9 13" id="KW-0675">Receptor</keyword>
<keyword evidence="10" id="KW-0539">Nucleus</keyword>
<proteinExistence type="inferred from homology"/>
<dbReference type="InterPro" id="IPR013088">
    <property type="entry name" value="Znf_NHR/GATA"/>
</dbReference>
<gene>
    <name evidence="13 15" type="primary">nhr-269</name>
    <name evidence="13" type="ORF">CELE_R08H2.9</name>
    <name evidence="15" type="ORF">R08H2.9</name>
</gene>
<evidence type="ECO:0000256" key="9">
    <source>
        <dbReference type="ARBA" id="ARBA00023170"/>
    </source>
</evidence>
<keyword evidence="6" id="KW-0805">Transcription regulation</keyword>
<sequence length="334" mass="38281">MNIPWCEVCHGAPKGAQYGALACLGCIVFFRRAIVGENIKRKCNLNCDILFEKKNCCRSCRLQKCLKVGMDPNAVQHRDLIGPRKPIKLILKKKADAISGSCEIDFDYLMELQRKQTIKWERYGRQNENIKKVTATDIRFVMSLGFQNATVWANHFEPFWSLSNDEKTSVLSEYGIAFILMEQAIKTVNEGIKGVWLLQTGTSLLSPVPCETEQEKIHQKFVNELLEMLWAPFKNLGLDKFETIILKTLLLLTPSHQKNVHLTGSKLLREKCLSELMKYTTNISPSSGLEKFGEILLLMGSIRCAVKLFFNHTKKLDIFQMDNFDAFTRKYILM</sequence>
<dbReference type="Proteomes" id="UP000001940">
    <property type="component" value="Chromosome V"/>
</dbReference>
<dbReference type="GeneID" id="187716"/>
<feature type="domain" description="NR LBD" evidence="12">
    <location>
        <begin position="101"/>
        <end position="334"/>
    </location>
</feature>
<dbReference type="KEGG" id="cel:CELE_R08H2.9"/>
<dbReference type="UCSC" id="R08H2.9">
    <property type="organism name" value="c. elegans"/>
</dbReference>
<keyword evidence="5" id="KW-0862">Zinc</keyword>
<keyword evidence="3" id="KW-0479">Metal-binding</keyword>
<dbReference type="Gene3D" id="1.10.565.10">
    <property type="entry name" value="Retinoid X Receptor"/>
    <property type="match status" value="1"/>
</dbReference>
<feature type="domain" description="Nuclear receptor" evidence="11">
    <location>
        <begin position="3"/>
        <end position="77"/>
    </location>
</feature>
<dbReference type="PANTHER" id="PTHR46587">
    <property type="entry name" value="NUCLEAR HORMONE RECEPTOR FAMILY"/>
    <property type="match status" value="1"/>
</dbReference>
<evidence type="ECO:0000259" key="11">
    <source>
        <dbReference type="PROSITE" id="PS51030"/>
    </source>
</evidence>
<dbReference type="SMART" id="SM00399">
    <property type="entry name" value="ZnF_C4"/>
    <property type="match status" value="1"/>
</dbReference>
<evidence type="ECO:0000256" key="7">
    <source>
        <dbReference type="ARBA" id="ARBA00023125"/>
    </source>
</evidence>
<evidence type="ECO:0000256" key="2">
    <source>
        <dbReference type="ARBA" id="ARBA00005993"/>
    </source>
</evidence>
<dbReference type="AGR" id="WB:WBGene00011150"/>
<evidence type="ECO:0000256" key="10">
    <source>
        <dbReference type="ARBA" id="ARBA00023242"/>
    </source>
</evidence>
<dbReference type="InterPro" id="IPR049636">
    <property type="entry name" value="HNF4-like_DBD"/>
</dbReference>
<evidence type="ECO:0000256" key="1">
    <source>
        <dbReference type="ARBA" id="ARBA00004123"/>
    </source>
</evidence>
<dbReference type="InterPro" id="IPR035500">
    <property type="entry name" value="NHR-like_dom_sf"/>
</dbReference>
<dbReference type="Gene3D" id="3.30.50.10">
    <property type="entry name" value="Erythroid Transcription Factor GATA-1, subunit A"/>
    <property type="match status" value="1"/>
</dbReference>
<dbReference type="PRINTS" id="PR00047">
    <property type="entry name" value="STROIDFINGER"/>
</dbReference>
<dbReference type="EMBL" id="BX284605">
    <property type="protein sequence ID" value="CAB04634.3"/>
    <property type="molecule type" value="Genomic_DNA"/>
</dbReference>
<dbReference type="InterPro" id="IPR001628">
    <property type="entry name" value="Znf_hrmn_rcpt"/>
</dbReference>
<keyword evidence="8" id="KW-0804">Transcription</keyword>
<dbReference type="GO" id="GO:0005634">
    <property type="term" value="C:nucleus"/>
    <property type="evidence" value="ECO:0007669"/>
    <property type="project" value="UniProtKB-SubCell"/>
</dbReference>
<dbReference type="GO" id="GO:0003700">
    <property type="term" value="F:DNA-binding transcription factor activity"/>
    <property type="evidence" value="ECO:0007669"/>
    <property type="project" value="InterPro"/>
</dbReference>
<evidence type="ECO:0000256" key="8">
    <source>
        <dbReference type="ARBA" id="ARBA00023163"/>
    </source>
</evidence>
<dbReference type="CDD" id="cd06960">
    <property type="entry name" value="NR_DBD_HNF4A"/>
    <property type="match status" value="1"/>
</dbReference>
<comment type="subcellular location">
    <subcellularLocation>
        <location evidence="1">Nucleus</location>
    </subcellularLocation>
</comment>
<dbReference type="GO" id="GO:0000978">
    <property type="term" value="F:RNA polymerase II cis-regulatory region sequence-specific DNA binding"/>
    <property type="evidence" value="ECO:0007669"/>
    <property type="project" value="InterPro"/>
</dbReference>
<dbReference type="SUPFAM" id="SSF48508">
    <property type="entry name" value="Nuclear receptor ligand-binding domain"/>
    <property type="match status" value="1"/>
</dbReference>
<dbReference type="SMR" id="O17991"/>
<dbReference type="AlphaFoldDB" id="O17991"/>
<dbReference type="STRING" id="6239.R08H2.9.1"/>
<evidence type="ECO:0000256" key="5">
    <source>
        <dbReference type="ARBA" id="ARBA00022833"/>
    </source>
</evidence>
<keyword evidence="14" id="KW-1185">Reference proteome</keyword>
<dbReference type="RefSeq" id="NP_001343586.1">
    <property type="nucleotide sequence ID" value="NM_001356765.1"/>
</dbReference>
<dbReference type="FunCoup" id="O17991">
    <property type="interactions" value="5"/>
</dbReference>
<dbReference type="CTD" id="187716"/>
<dbReference type="InParanoid" id="O17991"/>
<dbReference type="OrthoDB" id="5771769at2759"/>
<evidence type="ECO:0000256" key="4">
    <source>
        <dbReference type="ARBA" id="ARBA00022771"/>
    </source>
</evidence>
<dbReference type="HOGENOM" id="CLU_007368_0_0_1"/>
<evidence type="ECO:0000256" key="6">
    <source>
        <dbReference type="ARBA" id="ARBA00023015"/>
    </source>
</evidence>
<dbReference type="PhylomeDB" id="O17991"/>
<evidence type="ECO:0000259" key="12">
    <source>
        <dbReference type="PROSITE" id="PS51843"/>
    </source>
</evidence>
<evidence type="ECO:0000256" key="3">
    <source>
        <dbReference type="ARBA" id="ARBA00022723"/>
    </source>
</evidence>
<comment type="similarity">
    <text evidence="2">Belongs to the nuclear hormone receptor family.</text>
</comment>
<dbReference type="SMART" id="SM00430">
    <property type="entry name" value="HOLI"/>
    <property type="match status" value="1"/>
</dbReference>
<accession>O17991</accession>
<dbReference type="PANTHER" id="PTHR46587:SF1">
    <property type="entry name" value="NUCLEAR HORMONE RECEPTOR FAMILY-RELATED"/>
    <property type="match status" value="1"/>
</dbReference>
<dbReference type="WormBase" id="R08H2.9">
    <property type="protein sequence ID" value="CE52166"/>
    <property type="gene ID" value="WBGene00011150"/>
    <property type="gene designation" value="nhr-269"/>
</dbReference>
<evidence type="ECO:0000313" key="13">
    <source>
        <dbReference type="EMBL" id="CAB04634.3"/>
    </source>
</evidence>